<evidence type="ECO:0000313" key="2">
    <source>
        <dbReference type="Proteomes" id="UP000494205"/>
    </source>
</evidence>
<proteinExistence type="predicted"/>
<gene>
    <name evidence="1" type="ORF">LMG27174_03407</name>
</gene>
<dbReference type="Proteomes" id="UP000494205">
    <property type="component" value="Unassembled WGS sequence"/>
</dbReference>
<dbReference type="EMBL" id="CADIJZ010000011">
    <property type="protein sequence ID" value="CAB3695763.1"/>
    <property type="molecule type" value="Genomic_DNA"/>
</dbReference>
<accession>A0A6J5B8I6</accession>
<reference evidence="1 2" key="1">
    <citation type="submission" date="2020-04" db="EMBL/GenBank/DDBJ databases">
        <authorList>
            <person name="De Canck E."/>
        </authorList>
    </citation>
    <scope>NUCLEOTIDE SEQUENCE [LARGE SCALE GENOMIC DNA]</scope>
    <source>
        <strain evidence="1 2">LMG 27174</strain>
    </source>
</reference>
<sequence length="110" mass="12211">MKWAFHNGFDLDFGVGAERFNAYWARGEASTAWTTQSVNSNWGLLAISARRLGRAYDCRDTAPASERNRAGCEPRRFAARGAGCASSQYGGRLKRELLQCDATQRIPTPH</sequence>
<evidence type="ECO:0000313" key="1">
    <source>
        <dbReference type="EMBL" id="CAB3695763.1"/>
    </source>
</evidence>
<dbReference type="AlphaFoldDB" id="A0A6J5B8I6"/>
<name>A0A6J5B8I6_9BURK</name>
<organism evidence="1 2">
    <name type="scientific">Paraburkholderia rhynchosiae</name>
    <dbReference type="NCBI Taxonomy" id="487049"/>
    <lineage>
        <taxon>Bacteria</taxon>
        <taxon>Pseudomonadati</taxon>
        <taxon>Pseudomonadota</taxon>
        <taxon>Betaproteobacteria</taxon>
        <taxon>Burkholderiales</taxon>
        <taxon>Burkholderiaceae</taxon>
        <taxon>Paraburkholderia</taxon>
    </lineage>
</organism>
<protein>
    <submittedName>
        <fullName evidence="1">Uncharacterized protein</fullName>
    </submittedName>
</protein>